<dbReference type="Pfam" id="PF07690">
    <property type="entry name" value="MFS_1"/>
    <property type="match status" value="1"/>
</dbReference>
<feature type="transmembrane region" description="Helical" evidence="6">
    <location>
        <begin position="56"/>
        <end position="77"/>
    </location>
</feature>
<feature type="transmembrane region" description="Helical" evidence="6">
    <location>
        <begin position="27"/>
        <end position="50"/>
    </location>
</feature>
<comment type="caution">
    <text evidence="7">The sequence shown here is derived from an EMBL/GenBank/DDBJ whole genome shotgun (WGS) entry which is preliminary data.</text>
</comment>
<evidence type="ECO:0000256" key="4">
    <source>
        <dbReference type="ARBA" id="ARBA00022989"/>
    </source>
</evidence>
<proteinExistence type="predicted"/>
<evidence type="ECO:0000256" key="1">
    <source>
        <dbReference type="ARBA" id="ARBA00004651"/>
    </source>
</evidence>
<keyword evidence="5 6" id="KW-0472">Membrane</keyword>
<evidence type="ECO:0000256" key="2">
    <source>
        <dbReference type="ARBA" id="ARBA00022475"/>
    </source>
</evidence>
<feature type="transmembrane region" description="Helical" evidence="6">
    <location>
        <begin position="89"/>
        <end position="107"/>
    </location>
</feature>
<dbReference type="RefSeq" id="WP_344645216.1">
    <property type="nucleotide sequence ID" value="NZ_BAAASS010000014.1"/>
</dbReference>
<dbReference type="PANTHER" id="PTHR23513">
    <property type="entry name" value="INTEGRAL MEMBRANE EFFLUX PROTEIN-RELATED"/>
    <property type="match status" value="1"/>
</dbReference>
<feature type="transmembrane region" description="Helical" evidence="6">
    <location>
        <begin position="318"/>
        <end position="341"/>
    </location>
</feature>
<dbReference type="Proteomes" id="UP001596156">
    <property type="component" value="Unassembled WGS sequence"/>
</dbReference>
<dbReference type="EMBL" id="JBHSKL010000027">
    <property type="protein sequence ID" value="MFC5227085.1"/>
    <property type="molecule type" value="Genomic_DNA"/>
</dbReference>
<comment type="subcellular location">
    <subcellularLocation>
        <location evidence="1">Cell membrane</location>
        <topology evidence="1">Multi-pass membrane protein</topology>
    </subcellularLocation>
</comment>
<feature type="transmembrane region" description="Helical" evidence="6">
    <location>
        <begin position="353"/>
        <end position="376"/>
    </location>
</feature>
<name>A0ABW0DDU7_STRFI</name>
<reference evidence="8" key="1">
    <citation type="journal article" date="2019" name="Int. J. Syst. Evol. Microbiol.">
        <title>The Global Catalogue of Microorganisms (GCM) 10K type strain sequencing project: providing services to taxonomists for standard genome sequencing and annotation.</title>
        <authorList>
            <consortium name="The Broad Institute Genomics Platform"/>
            <consortium name="The Broad Institute Genome Sequencing Center for Infectious Disease"/>
            <person name="Wu L."/>
            <person name="Ma J."/>
        </authorList>
    </citation>
    <scope>NUCLEOTIDE SEQUENCE [LARGE SCALE GENOMIC DNA]</scope>
    <source>
        <strain evidence="8">CCM 8479</strain>
    </source>
</reference>
<dbReference type="InterPro" id="IPR011701">
    <property type="entry name" value="MFS"/>
</dbReference>
<sequence length="420" mass="42402">MTTNRTSRTGGPARALVRVVRNRNAGLCLAGVVVSGFGTSALWLACGVWVKDLTGSDGLAALCMLAMWAPALAGPLLGTLADRVRRTPLLIGVSLLMAGLLPVLLTVGSPSGVWLLYAVLFVYGAAGVVHDAAESALIAGAVDRSLLGDFNGLRMTANEGMKLLAPLAGAGLYAASGAAGVVLLDAATFLLAVVLYAFLRVREERPGPPAGGPRERRTAEGARHLWSHPVLRPLVLAGGATMLCAGLSGSLVYAVVDALGHSPAYAGVLYAVQGAGSVVIGLLSGPALRRLGERRFAAYGIVLLAAAVALRAVPDDPLAWACSAAIGAGLPAVLIAVPTAVQRETPGPLLGRVTATANTLVFTPNVLGLAVGAALADLLDHRLLLVASGVALSAVAVALLQSAASAERTASRSPSDANPA</sequence>
<keyword evidence="3 6" id="KW-0812">Transmembrane</keyword>
<dbReference type="InterPro" id="IPR036259">
    <property type="entry name" value="MFS_trans_sf"/>
</dbReference>
<feature type="transmembrane region" description="Helical" evidence="6">
    <location>
        <begin position="234"/>
        <end position="256"/>
    </location>
</feature>
<organism evidence="7 8">
    <name type="scientific">Streptomyces fimbriatus</name>
    <dbReference type="NCBI Taxonomy" id="68197"/>
    <lineage>
        <taxon>Bacteria</taxon>
        <taxon>Bacillati</taxon>
        <taxon>Actinomycetota</taxon>
        <taxon>Actinomycetes</taxon>
        <taxon>Kitasatosporales</taxon>
        <taxon>Streptomycetaceae</taxon>
        <taxon>Streptomyces</taxon>
    </lineage>
</organism>
<dbReference type="CDD" id="cd06173">
    <property type="entry name" value="MFS_MefA_like"/>
    <property type="match status" value="1"/>
</dbReference>
<evidence type="ECO:0000256" key="6">
    <source>
        <dbReference type="SAM" id="Phobius"/>
    </source>
</evidence>
<accession>A0ABW0DDU7</accession>
<dbReference type="PANTHER" id="PTHR23513:SF6">
    <property type="entry name" value="MAJOR FACILITATOR SUPERFAMILY ASSOCIATED DOMAIN-CONTAINING PROTEIN"/>
    <property type="match status" value="1"/>
</dbReference>
<evidence type="ECO:0000256" key="5">
    <source>
        <dbReference type="ARBA" id="ARBA00023136"/>
    </source>
</evidence>
<keyword evidence="8" id="KW-1185">Reference proteome</keyword>
<gene>
    <name evidence="7" type="ORF">ACFPN6_21280</name>
</gene>
<evidence type="ECO:0000256" key="3">
    <source>
        <dbReference type="ARBA" id="ARBA00022692"/>
    </source>
</evidence>
<feature type="transmembrane region" description="Helical" evidence="6">
    <location>
        <begin position="262"/>
        <end position="284"/>
    </location>
</feature>
<feature type="transmembrane region" description="Helical" evidence="6">
    <location>
        <begin position="296"/>
        <end position="312"/>
    </location>
</feature>
<dbReference type="Gene3D" id="1.20.1250.20">
    <property type="entry name" value="MFS general substrate transporter like domains"/>
    <property type="match status" value="1"/>
</dbReference>
<dbReference type="SUPFAM" id="SSF103473">
    <property type="entry name" value="MFS general substrate transporter"/>
    <property type="match status" value="1"/>
</dbReference>
<evidence type="ECO:0000313" key="7">
    <source>
        <dbReference type="EMBL" id="MFC5227085.1"/>
    </source>
</evidence>
<feature type="transmembrane region" description="Helical" evidence="6">
    <location>
        <begin position="382"/>
        <end position="400"/>
    </location>
</feature>
<evidence type="ECO:0000313" key="8">
    <source>
        <dbReference type="Proteomes" id="UP001596156"/>
    </source>
</evidence>
<protein>
    <submittedName>
        <fullName evidence="7">MFS transporter</fullName>
    </submittedName>
</protein>
<keyword evidence="4 6" id="KW-1133">Transmembrane helix</keyword>
<keyword evidence="2" id="KW-1003">Cell membrane</keyword>
<feature type="transmembrane region" description="Helical" evidence="6">
    <location>
        <begin position="172"/>
        <end position="199"/>
    </location>
</feature>